<dbReference type="EnsemblMetazoa" id="AAEL026114-RA">
    <property type="protein sequence ID" value="AAEL026114-PA"/>
    <property type="gene ID" value="AAEL026114"/>
</dbReference>
<protein>
    <recommendedName>
        <fullName evidence="3">BAT2 N-terminal domain-containing protein</fullName>
    </recommendedName>
</protein>
<keyword evidence="5" id="KW-1185">Reference proteome</keyword>
<dbReference type="GO" id="GO:0030154">
    <property type="term" value="P:cell differentiation"/>
    <property type="evidence" value="ECO:0007669"/>
    <property type="project" value="TreeGrafter"/>
</dbReference>
<evidence type="ECO:0000256" key="2">
    <source>
        <dbReference type="SAM" id="MobiDB-lite"/>
    </source>
</evidence>
<name>A0A903VPX8_AEDAE</name>
<sequence length="112" mass="11579">MNALGGTRGERNAKPKFAALDINKLYSTSRGESLEPSTQKSAAPRKHGMQSLGKVPSARRPPANLPSLKAEISIPSDQQGTWGSEAGDNQNNNSSITSTSAAPSVAAGSSTK</sequence>
<reference evidence="5" key="1">
    <citation type="submission" date="2017-06" db="EMBL/GenBank/DDBJ databases">
        <title>Aedes aegypti genome working group (AGWG) sequencing and assembly.</title>
        <authorList>
            <consortium name="Aedes aegypti Genome Working Group (AGWG)"/>
            <person name="Matthews B.J."/>
        </authorList>
    </citation>
    <scope>NUCLEOTIDE SEQUENCE [LARGE SCALE GENOMIC DNA]</scope>
    <source>
        <strain evidence="5">LVP_AGWG</strain>
    </source>
</reference>
<evidence type="ECO:0000259" key="3">
    <source>
        <dbReference type="Pfam" id="PF07001"/>
    </source>
</evidence>
<reference evidence="4" key="2">
    <citation type="submission" date="2022-10" db="UniProtKB">
        <authorList>
            <consortium name="EnsemblMetazoa"/>
        </authorList>
    </citation>
    <scope>IDENTIFICATION</scope>
    <source>
        <strain evidence="4">LVP_AGWG</strain>
    </source>
</reference>
<feature type="region of interest" description="Disordered" evidence="2">
    <location>
        <begin position="26"/>
        <end position="112"/>
    </location>
</feature>
<accession>A0A903VPX8</accession>
<feature type="domain" description="BAT2 N-terminal" evidence="3">
    <location>
        <begin position="1"/>
        <end position="107"/>
    </location>
</feature>
<dbReference type="OrthoDB" id="1939715at2759"/>
<proteinExistence type="predicted"/>
<dbReference type="PANTHER" id="PTHR14038">
    <property type="entry name" value="BAT2 HLA-B-ASSOCIATED TRANSCRIPT 2"/>
    <property type="match status" value="1"/>
</dbReference>
<dbReference type="InterPro" id="IPR033184">
    <property type="entry name" value="PRRC2"/>
</dbReference>
<dbReference type="PANTHER" id="PTHR14038:SF0">
    <property type="entry name" value="LP18708P"/>
    <property type="match status" value="1"/>
</dbReference>
<dbReference type="AlphaFoldDB" id="A0A903VPX8"/>
<organism evidence="4 5">
    <name type="scientific">Aedes aegypti</name>
    <name type="common">Yellowfever mosquito</name>
    <name type="synonym">Culex aegypti</name>
    <dbReference type="NCBI Taxonomy" id="7159"/>
    <lineage>
        <taxon>Eukaryota</taxon>
        <taxon>Metazoa</taxon>
        <taxon>Ecdysozoa</taxon>
        <taxon>Arthropoda</taxon>
        <taxon>Hexapoda</taxon>
        <taxon>Insecta</taxon>
        <taxon>Pterygota</taxon>
        <taxon>Neoptera</taxon>
        <taxon>Endopterygota</taxon>
        <taxon>Diptera</taxon>
        <taxon>Nematocera</taxon>
        <taxon>Culicoidea</taxon>
        <taxon>Culicidae</taxon>
        <taxon>Culicinae</taxon>
        <taxon>Aedini</taxon>
        <taxon>Aedes</taxon>
        <taxon>Stegomyia</taxon>
    </lineage>
</organism>
<gene>
    <name evidence="4" type="primary">110681305</name>
</gene>
<evidence type="ECO:0000313" key="5">
    <source>
        <dbReference type="Proteomes" id="UP000008820"/>
    </source>
</evidence>
<evidence type="ECO:0000313" key="4">
    <source>
        <dbReference type="EnsemblMetazoa" id="AAEL026114-PA"/>
    </source>
</evidence>
<evidence type="ECO:0000256" key="1">
    <source>
        <dbReference type="ARBA" id="ARBA00022553"/>
    </source>
</evidence>
<dbReference type="InterPro" id="IPR009738">
    <property type="entry name" value="BAT2_N"/>
</dbReference>
<dbReference type="Pfam" id="PF07001">
    <property type="entry name" value="BAT2_N"/>
    <property type="match status" value="1"/>
</dbReference>
<dbReference type="Proteomes" id="UP000008820">
    <property type="component" value="Unassembled WGS sequence"/>
</dbReference>
<keyword evidence="1" id="KW-0597">Phosphoprotein</keyword>
<feature type="compositionally biased region" description="Low complexity" evidence="2">
    <location>
        <begin position="89"/>
        <end position="112"/>
    </location>
</feature>
<feature type="compositionally biased region" description="Polar residues" evidence="2">
    <location>
        <begin position="26"/>
        <end position="41"/>
    </location>
</feature>